<dbReference type="RefSeq" id="WP_319615747.1">
    <property type="nucleotide sequence ID" value="NZ_JAWXYB010000018.1"/>
</dbReference>
<dbReference type="InterPro" id="IPR036165">
    <property type="entry name" value="YefM-like_sf"/>
</dbReference>
<evidence type="ECO:0000256" key="1">
    <source>
        <dbReference type="ARBA" id="ARBA00009981"/>
    </source>
</evidence>
<organism evidence="3 4">
    <name type="scientific">Acidiphilium acidophilum</name>
    <name type="common">Thiobacillus acidophilus</name>
    <dbReference type="NCBI Taxonomy" id="76588"/>
    <lineage>
        <taxon>Bacteria</taxon>
        <taxon>Pseudomonadati</taxon>
        <taxon>Pseudomonadota</taxon>
        <taxon>Alphaproteobacteria</taxon>
        <taxon>Acetobacterales</taxon>
        <taxon>Acidocellaceae</taxon>
        <taxon>Acidiphilium</taxon>
    </lineage>
</organism>
<dbReference type="AlphaFoldDB" id="A0AAW9DW01"/>
<dbReference type="Proteomes" id="UP001279553">
    <property type="component" value="Unassembled WGS sequence"/>
</dbReference>
<dbReference type="Pfam" id="PF02604">
    <property type="entry name" value="PhdYeFM_antitox"/>
    <property type="match status" value="1"/>
</dbReference>
<comment type="function">
    <text evidence="2">Antitoxin component of a type II toxin-antitoxin (TA) system.</text>
</comment>
<protein>
    <recommendedName>
        <fullName evidence="2">Antitoxin</fullName>
    </recommendedName>
</protein>
<dbReference type="InterPro" id="IPR006442">
    <property type="entry name" value="Antitoxin_Phd/YefM"/>
</dbReference>
<proteinExistence type="inferred from homology"/>
<accession>A0AAW9DW01</accession>
<comment type="caution">
    <text evidence="3">The sequence shown here is derived from an EMBL/GenBank/DDBJ whole genome shotgun (WGS) entry which is preliminary data.</text>
</comment>
<evidence type="ECO:0000313" key="3">
    <source>
        <dbReference type="EMBL" id="MDX5932895.1"/>
    </source>
</evidence>
<dbReference type="EMBL" id="JAWXYB010000018">
    <property type="protein sequence ID" value="MDX5932895.1"/>
    <property type="molecule type" value="Genomic_DNA"/>
</dbReference>
<name>A0AAW9DW01_ACIAO</name>
<dbReference type="Gene3D" id="3.40.1620.10">
    <property type="entry name" value="YefM-like domain"/>
    <property type="match status" value="1"/>
</dbReference>
<gene>
    <name evidence="3" type="ORF">SIL87_19255</name>
</gene>
<evidence type="ECO:0000313" key="4">
    <source>
        <dbReference type="Proteomes" id="UP001279553"/>
    </source>
</evidence>
<dbReference type="SUPFAM" id="SSF143120">
    <property type="entry name" value="YefM-like"/>
    <property type="match status" value="1"/>
</dbReference>
<keyword evidence="4" id="KW-1185">Reference proteome</keyword>
<dbReference type="NCBIfam" id="TIGR01552">
    <property type="entry name" value="phd_fam"/>
    <property type="match status" value="1"/>
</dbReference>
<evidence type="ECO:0000256" key="2">
    <source>
        <dbReference type="RuleBase" id="RU362080"/>
    </source>
</evidence>
<sequence length="85" mass="9609">MNSWPVQDAKARFSELLDTCLKSGPQLVTKRGAEMAVLVPVREWKRLQSASKPSLKDLLLAPSSHAEIPIPERNRFKRRQSLSPD</sequence>
<comment type="similarity">
    <text evidence="1 2">Belongs to the phD/YefM antitoxin family.</text>
</comment>
<reference evidence="3 4" key="1">
    <citation type="submission" date="2023-11" db="EMBL/GenBank/DDBJ databases">
        <title>MicrobeMod: A computational toolkit for identifying prokaryotic methylation and restriction-modification with nanopore sequencing.</title>
        <authorList>
            <person name="Crits-Christoph A."/>
            <person name="Kang S.C."/>
            <person name="Lee H."/>
            <person name="Ostrov N."/>
        </authorList>
    </citation>
    <scope>NUCLEOTIDE SEQUENCE [LARGE SCALE GENOMIC DNA]</scope>
    <source>
        <strain evidence="3 4">DSMZ 700</strain>
    </source>
</reference>